<accession>A0A6V8Q0K4</accession>
<comment type="caution">
    <text evidence="9">The sequence shown here is derived from an EMBL/GenBank/DDBJ whole genome shotgun (WGS) entry which is preliminary data.</text>
</comment>
<proteinExistence type="inferred from homology"/>
<evidence type="ECO:0000313" key="9">
    <source>
        <dbReference type="EMBL" id="GFP38285.1"/>
    </source>
</evidence>
<evidence type="ECO:0000256" key="1">
    <source>
        <dbReference type="ARBA" id="ARBA00000185"/>
    </source>
</evidence>
<protein>
    <recommendedName>
        <fullName evidence="3">DNA topoisomerase (ATP-hydrolyzing)</fullName>
        <ecNumber evidence="3">5.6.2.2</ecNumber>
    </recommendedName>
</protein>
<name>A0A6V8Q0K4_9ACTN</name>
<dbReference type="GO" id="GO:0006265">
    <property type="term" value="P:DNA topological change"/>
    <property type="evidence" value="ECO:0007669"/>
    <property type="project" value="InterPro"/>
</dbReference>
<dbReference type="GO" id="GO:0003677">
    <property type="term" value="F:DNA binding"/>
    <property type="evidence" value="ECO:0007669"/>
    <property type="project" value="UniProtKB-UniRule"/>
</dbReference>
<dbReference type="Proteomes" id="UP000561271">
    <property type="component" value="Unassembled WGS sequence"/>
</dbReference>
<comment type="catalytic activity">
    <reaction evidence="1">
        <text>ATP-dependent breakage, passage and rejoining of double-stranded DNA.</text>
        <dbReference type="EC" id="5.6.2.2"/>
    </reaction>
</comment>
<keyword evidence="6" id="KW-0413">Isomerase</keyword>
<comment type="similarity">
    <text evidence="2">Belongs to the type II topoisomerase GyrA/ParC subunit family.</text>
</comment>
<gene>
    <name evidence="9" type="ORF">HKBW3S44_01966</name>
</gene>
<dbReference type="GO" id="GO:0009330">
    <property type="term" value="C:DNA topoisomerase type II (double strand cut, ATP-hydrolyzing) complex"/>
    <property type="evidence" value="ECO:0007669"/>
    <property type="project" value="TreeGrafter"/>
</dbReference>
<feature type="non-terminal residue" evidence="9">
    <location>
        <position position="170"/>
    </location>
</feature>
<dbReference type="SUPFAM" id="SSF56719">
    <property type="entry name" value="Type II DNA topoisomerase"/>
    <property type="match status" value="1"/>
</dbReference>
<evidence type="ECO:0000256" key="6">
    <source>
        <dbReference type="ARBA" id="ARBA00023235"/>
    </source>
</evidence>
<dbReference type="GO" id="GO:0005524">
    <property type="term" value="F:ATP binding"/>
    <property type="evidence" value="ECO:0007669"/>
    <property type="project" value="InterPro"/>
</dbReference>
<dbReference type="Gene3D" id="3.90.199.10">
    <property type="entry name" value="Topoisomerase II, domain 5"/>
    <property type="match status" value="1"/>
</dbReference>
<sequence>KESSRLSEQRFFSSDVGIYQACELIKTTDTSRITCPCQSPFQVNKARRIEKIAELVRVKKSSDIADLRDESDRSGLRVVIELKREAVPKVVLNQLYKHTQRQEGFGVIVLALVDGVPRTLSLPQVIGHYVNFQFEVVVRRTKFELARAEKRAHILAGLLIALANLDEVIR</sequence>
<keyword evidence="4" id="KW-0799">Topoisomerase</keyword>
<dbReference type="PANTHER" id="PTHR43493:SF5">
    <property type="entry name" value="DNA GYRASE SUBUNIT A, CHLOROPLASTIC_MITOCHONDRIAL"/>
    <property type="match status" value="1"/>
</dbReference>
<dbReference type="SMART" id="SM00434">
    <property type="entry name" value="TOP4c"/>
    <property type="match status" value="1"/>
</dbReference>
<dbReference type="PANTHER" id="PTHR43493">
    <property type="entry name" value="DNA GYRASE/TOPOISOMERASE SUBUNIT A"/>
    <property type="match status" value="1"/>
</dbReference>
<dbReference type="Gene3D" id="1.10.268.10">
    <property type="entry name" value="Topoisomerase, domain 3"/>
    <property type="match status" value="1"/>
</dbReference>
<evidence type="ECO:0000256" key="5">
    <source>
        <dbReference type="ARBA" id="ARBA00023125"/>
    </source>
</evidence>
<evidence type="ECO:0000313" key="10">
    <source>
        <dbReference type="Proteomes" id="UP000561271"/>
    </source>
</evidence>
<evidence type="ECO:0000256" key="2">
    <source>
        <dbReference type="ARBA" id="ARBA00008263"/>
    </source>
</evidence>
<dbReference type="GO" id="GO:0034335">
    <property type="term" value="F:DNA negative supercoiling activity"/>
    <property type="evidence" value="ECO:0007669"/>
    <property type="project" value="UniProtKB-ARBA"/>
</dbReference>
<dbReference type="InterPro" id="IPR013757">
    <property type="entry name" value="Topo_IIA_A_a_sf"/>
</dbReference>
<dbReference type="EC" id="5.6.2.2" evidence="3"/>
<dbReference type="InterPro" id="IPR050220">
    <property type="entry name" value="Type_II_DNA_Topoisomerases"/>
</dbReference>
<evidence type="ECO:0000259" key="8">
    <source>
        <dbReference type="PROSITE" id="PS52040"/>
    </source>
</evidence>
<dbReference type="Pfam" id="PF00521">
    <property type="entry name" value="DNA_topoisoIV"/>
    <property type="match status" value="1"/>
</dbReference>
<dbReference type="EMBL" id="BLSC01000472">
    <property type="protein sequence ID" value="GFP38285.1"/>
    <property type="molecule type" value="Genomic_DNA"/>
</dbReference>
<dbReference type="PROSITE" id="PS52040">
    <property type="entry name" value="TOPO_IIA"/>
    <property type="match status" value="1"/>
</dbReference>
<dbReference type="InterPro" id="IPR002205">
    <property type="entry name" value="Topo_IIA_dom_A"/>
</dbReference>
<dbReference type="InterPro" id="IPR013760">
    <property type="entry name" value="Topo_IIA-like_dom_sf"/>
</dbReference>
<dbReference type="FunFam" id="3.30.1360.40:FF:000002">
    <property type="entry name" value="DNA gyrase subunit A"/>
    <property type="match status" value="1"/>
</dbReference>
<feature type="domain" description="Topo IIA-type catalytic" evidence="8">
    <location>
        <begin position="1"/>
        <end position="170"/>
    </location>
</feature>
<dbReference type="AlphaFoldDB" id="A0A6V8Q0K4"/>
<evidence type="ECO:0000256" key="7">
    <source>
        <dbReference type="PROSITE-ProRule" id="PRU01384"/>
    </source>
</evidence>
<dbReference type="RefSeq" id="WP_275052181.1">
    <property type="nucleotide sequence ID" value="NZ_BLSC01000472.1"/>
</dbReference>
<dbReference type="Gene3D" id="3.30.1360.40">
    <property type="match status" value="1"/>
</dbReference>
<organism evidence="9 10">
    <name type="scientific">Candidatus Hakubella thermalkaliphila</name>
    <dbReference type="NCBI Taxonomy" id="2754717"/>
    <lineage>
        <taxon>Bacteria</taxon>
        <taxon>Bacillati</taxon>
        <taxon>Actinomycetota</taxon>
        <taxon>Actinomycetota incertae sedis</taxon>
        <taxon>Candidatus Hakubellales</taxon>
        <taxon>Candidatus Hakubellaceae</taxon>
        <taxon>Candidatus Hakubella</taxon>
    </lineage>
</organism>
<dbReference type="InterPro" id="IPR013758">
    <property type="entry name" value="Topo_IIA_A/C_ab"/>
</dbReference>
<comment type="caution">
    <text evidence="7">Lacks conserved residue(s) required for the propagation of feature annotation.</text>
</comment>
<evidence type="ECO:0000256" key="3">
    <source>
        <dbReference type="ARBA" id="ARBA00012895"/>
    </source>
</evidence>
<reference evidence="9 10" key="1">
    <citation type="journal article" date="2020" name="Front. Microbiol.">
        <title>Single-cell genomics of novel Actinobacteria with the Wood-Ljungdahl pathway discovered in a serpentinizing system.</title>
        <authorList>
            <person name="Merino N."/>
            <person name="Kawai M."/>
            <person name="Boyd E.S."/>
            <person name="Colman D.R."/>
            <person name="McGlynn S.E."/>
            <person name="Nealson K.H."/>
            <person name="Kurokawa K."/>
            <person name="Hongoh Y."/>
        </authorList>
    </citation>
    <scope>NUCLEOTIDE SEQUENCE [LARGE SCALE GENOMIC DNA]</scope>
    <source>
        <strain evidence="9 10">S44</strain>
    </source>
</reference>
<dbReference type="GO" id="GO:0005737">
    <property type="term" value="C:cytoplasm"/>
    <property type="evidence" value="ECO:0007669"/>
    <property type="project" value="TreeGrafter"/>
</dbReference>
<keyword evidence="5 7" id="KW-0238">DNA-binding</keyword>
<evidence type="ECO:0000256" key="4">
    <source>
        <dbReference type="ARBA" id="ARBA00023029"/>
    </source>
</evidence>
<feature type="non-terminal residue" evidence="9">
    <location>
        <position position="1"/>
    </location>
</feature>